<evidence type="ECO:0000256" key="1">
    <source>
        <dbReference type="SAM" id="MobiDB-lite"/>
    </source>
</evidence>
<dbReference type="EMBL" id="QFKX01000005">
    <property type="protein sequence ID" value="PWH05355.1"/>
    <property type="molecule type" value="Genomic_DNA"/>
</dbReference>
<dbReference type="AlphaFoldDB" id="A0A2U2RHW3"/>
<comment type="caution">
    <text evidence="2">The sequence shown here is derived from an EMBL/GenBank/DDBJ whole genome shotgun (WGS) entry which is preliminary data.</text>
</comment>
<organism evidence="2 3">
    <name type="scientific">Brachybacterium endophyticum</name>
    <dbReference type="NCBI Taxonomy" id="2182385"/>
    <lineage>
        <taxon>Bacteria</taxon>
        <taxon>Bacillati</taxon>
        <taxon>Actinomycetota</taxon>
        <taxon>Actinomycetes</taxon>
        <taxon>Micrococcales</taxon>
        <taxon>Dermabacteraceae</taxon>
        <taxon>Brachybacterium</taxon>
    </lineage>
</organism>
<proteinExistence type="predicted"/>
<dbReference type="Proteomes" id="UP000245590">
    <property type="component" value="Unassembled WGS sequence"/>
</dbReference>
<dbReference type="OrthoDB" id="4794169at2"/>
<feature type="region of interest" description="Disordered" evidence="1">
    <location>
        <begin position="56"/>
        <end position="75"/>
    </location>
</feature>
<protein>
    <submittedName>
        <fullName evidence="2">Uncharacterized protein</fullName>
    </submittedName>
</protein>
<name>A0A2U2RHW3_9MICO</name>
<reference evidence="2 3" key="1">
    <citation type="submission" date="2018-05" db="EMBL/GenBank/DDBJ databases">
        <title>Brachybacterium sp. M1HQ-2T, whole genome shotgun sequence.</title>
        <authorList>
            <person name="Tuo L."/>
        </authorList>
    </citation>
    <scope>NUCLEOTIDE SEQUENCE [LARGE SCALE GENOMIC DNA]</scope>
    <source>
        <strain evidence="2 3">M1HQ-2</strain>
    </source>
</reference>
<evidence type="ECO:0000313" key="2">
    <source>
        <dbReference type="EMBL" id="PWH05355.1"/>
    </source>
</evidence>
<keyword evidence="3" id="KW-1185">Reference proteome</keyword>
<accession>A0A2U2RHW3</accession>
<dbReference type="RefSeq" id="WP_109276319.1">
    <property type="nucleotide sequence ID" value="NZ_QFKX01000005.1"/>
</dbReference>
<gene>
    <name evidence="2" type="ORF">DEO23_12240</name>
</gene>
<sequence>MSVVQAGDINALRLATSVRFEHQGRSYEGHVSWAEDNDSALSHEKNHPGCVSLVLSDGQSLNDLPKTTPVETRPN</sequence>
<evidence type="ECO:0000313" key="3">
    <source>
        <dbReference type="Proteomes" id="UP000245590"/>
    </source>
</evidence>